<accession>A0A1W6BUV0</accession>
<evidence type="ECO:0000313" key="3">
    <source>
        <dbReference type="Proteomes" id="UP000192902"/>
    </source>
</evidence>
<organism evidence="2 3">
    <name type="scientific">Campylobacter cuniculorum DSM 23162 = LMG 24588</name>
    <dbReference type="NCBI Taxonomy" id="1121267"/>
    <lineage>
        <taxon>Bacteria</taxon>
        <taxon>Pseudomonadati</taxon>
        <taxon>Campylobacterota</taxon>
        <taxon>Epsilonproteobacteria</taxon>
        <taxon>Campylobacterales</taxon>
        <taxon>Campylobacteraceae</taxon>
        <taxon>Campylobacter</taxon>
    </lineage>
</organism>
<gene>
    <name evidence="2" type="primary">pflA</name>
    <name evidence="2" type="ORF">CCUN_0214</name>
</gene>
<dbReference type="STRING" id="1121267.CCUN_0214"/>
<dbReference type="AlphaFoldDB" id="A0A1W6BUV0"/>
<sequence>MKRILFLIALSFLKLFGFELNLNTGREDNQPFAILHIANDQNFTCRSVFVDTKTHFECEIPGVVDNELKDQSFSFFDLKFIKEELKIKVLILPKMQAKMFDSSQNIYIDKEISPSNSPQSTKFTFIFAPELFGVNHYDGLDFDVDFPHESLPYVGALDLNSNPVIIPQSADINTYLRIKQEYEDGNFPQVITDAQNAINRYRNSIFMSEFILYKLRAQSQIYAQNSDVRDQEILENMIEDIKNWTRTFTSDKNYPEVLYIMLKTYIALSQRADVDYTMSLINNQQLNEHFTSLSRLDYADYIYNLGERERAIGIYENIYFNTKDLNLAARATMSLAKDLLLNSNPNRAIQYINTILKANKSYFGKDISRSLELAKLFYQNKIFDTSAEIYENTFKNMPKIDDRYEEALKDFALALAQTSRSNEAKKYLDLYMDEFLDGKYLEEIRKANDEVFFNLNDNNATFLHQRYKELMKQYANEDENIAHRALDEDIKLYYKEGNFSAILDYQQQIEDSKLPDTRRFLEDSAIKALNDELKADNCIKAVEIFTRFNAYNLGQKIENKKQMLSCLQRTSKMEQALAYANENFDEDKIFYGLQKASILLDNKQYQQTINLAQDIINLRVLKSDEELFKAYYLQFLALLRLNDYNQAIKILKILETFPMSFNMVEAYDALLGFASDHNMQTTILNYAPKAIDYQNFRGINLFSPQLEFMYLQALQNVNENDKALNILKDLLKLKLSAEDRARALFIQSSVYEALQNTALQKESLKECLDINATSSWQDLCRQKNQILGE</sequence>
<evidence type="ECO:0000259" key="1">
    <source>
        <dbReference type="Pfam" id="PF24323"/>
    </source>
</evidence>
<dbReference type="KEGG" id="ccun:CCUN_0214"/>
<name>A0A1W6BUV0_9BACT</name>
<dbReference type="EMBL" id="CP020867">
    <property type="protein sequence ID" value="ARJ55870.1"/>
    <property type="molecule type" value="Genomic_DNA"/>
</dbReference>
<dbReference type="eggNOG" id="COG4783">
    <property type="taxonomic scope" value="Bacteria"/>
</dbReference>
<dbReference type="Proteomes" id="UP000192902">
    <property type="component" value="Chromosome"/>
</dbReference>
<keyword evidence="2" id="KW-0969">Cilium</keyword>
<dbReference type="Gene3D" id="1.25.40.10">
    <property type="entry name" value="Tetratricopeptide repeat domain"/>
    <property type="match status" value="2"/>
</dbReference>
<keyword evidence="2" id="KW-0282">Flagellum</keyword>
<keyword evidence="2" id="KW-0966">Cell projection</keyword>
<protein>
    <submittedName>
        <fullName evidence="2">Paralysed flagella protein A</fullName>
    </submittedName>
</protein>
<proteinExistence type="predicted"/>
<reference evidence="2 3" key="1">
    <citation type="submission" date="2017-04" db="EMBL/GenBank/DDBJ databases">
        <title>Complete genome sequence of the Campylobacter cuniculorum type strain LMG24588.</title>
        <authorList>
            <person name="Miller W.G."/>
            <person name="Yee E."/>
            <person name="Revez J."/>
            <person name="Bono J.L."/>
            <person name="Rossi M."/>
        </authorList>
    </citation>
    <scope>NUCLEOTIDE SEQUENCE [LARGE SCALE GENOMIC DNA]</scope>
    <source>
        <strain evidence="2 3">LMG 24588</strain>
    </source>
</reference>
<dbReference type="InterPro" id="IPR055917">
    <property type="entry name" value="DUF7494"/>
</dbReference>
<evidence type="ECO:0000313" key="2">
    <source>
        <dbReference type="EMBL" id="ARJ55870.1"/>
    </source>
</evidence>
<dbReference type="InterPro" id="IPR011990">
    <property type="entry name" value="TPR-like_helical_dom_sf"/>
</dbReference>
<dbReference type="Pfam" id="PF24323">
    <property type="entry name" value="DUF7494"/>
    <property type="match status" value="1"/>
</dbReference>
<dbReference type="RefSeq" id="WP_085296601.1">
    <property type="nucleotide sequence ID" value="NZ_CP020867.1"/>
</dbReference>
<dbReference type="SUPFAM" id="SSF48452">
    <property type="entry name" value="TPR-like"/>
    <property type="match status" value="1"/>
</dbReference>
<feature type="domain" description="DUF7494" evidence="1">
    <location>
        <begin position="18"/>
        <end position="130"/>
    </location>
</feature>